<keyword evidence="9" id="KW-1278">Translocase</keyword>
<evidence type="ECO:0000256" key="11">
    <source>
        <dbReference type="ARBA" id="ARBA00022989"/>
    </source>
</evidence>
<protein>
    <recommendedName>
        <fullName evidence="4">cytochrome-c oxidase</fullName>
        <ecNumber evidence="4">7.1.1.9</ecNumber>
    </recommendedName>
    <alternativeName>
        <fullName evidence="14">Cytochrome c oxidase polypeptide II</fullName>
    </alternativeName>
</protein>
<dbReference type="AlphaFoldDB" id="A0A5C1D5X1"/>
<dbReference type="Pfam" id="PF00116">
    <property type="entry name" value="COX2"/>
    <property type="match status" value="1"/>
</dbReference>
<accession>A0A5C1D5X1</accession>
<dbReference type="PROSITE" id="PS00078">
    <property type="entry name" value="COX2"/>
    <property type="match status" value="1"/>
</dbReference>
<dbReference type="GO" id="GO:0005507">
    <property type="term" value="F:copper ion binding"/>
    <property type="evidence" value="ECO:0007669"/>
    <property type="project" value="InterPro"/>
</dbReference>
<dbReference type="InterPro" id="IPR045187">
    <property type="entry name" value="CcO_II"/>
</dbReference>
<name>A0A5C1D5X1_9TREM</name>
<evidence type="ECO:0000256" key="1">
    <source>
        <dbReference type="ARBA" id="ARBA00001935"/>
    </source>
</evidence>
<evidence type="ECO:0000256" key="2">
    <source>
        <dbReference type="ARBA" id="ARBA00004141"/>
    </source>
</evidence>
<dbReference type="Gene3D" id="2.60.40.420">
    <property type="entry name" value="Cupredoxins - blue copper proteins"/>
    <property type="match status" value="1"/>
</dbReference>
<feature type="transmembrane region" description="Helical" evidence="16">
    <location>
        <begin position="12"/>
        <end position="32"/>
    </location>
</feature>
<evidence type="ECO:0000313" key="18">
    <source>
        <dbReference type="EMBL" id="QEL51328.1"/>
    </source>
</evidence>
<evidence type="ECO:0000256" key="13">
    <source>
        <dbReference type="ARBA" id="ARBA00023136"/>
    </source>
</evidence>
<evidence type="ECO:0000256" key="14">
    <source>
        <dbReference type="ARBA" id="ARBA00031389"/>
    </source>
</evidence>
<feature type="transmembrane region" description="Helical" evidence="16">
    <location>
        <begin position="52"/>
        <end position="70"/>
    </location>
</feature>
<dbReference type="PANTHER" id="PTHR22888">
    <property type="entry name" value="CYTOCHROME C OXIDASE, SUBUNIT II"/>
    <property type="match status" value="1"/>
</dbReference>
<keyword evidence="7" id="KW-0479">Metal-binding</keyword>
<keyword evidence="13 16" id="KW-0472">Membrane</keyword>
<proteinExistence type="inferred from homology"/>
<evidence type="ECO:0000259" key="17">
    <source>
        <dbReference type="PROSITE" id="PS50857"/>
    </source>
</evidence>
<dbReference type="Gene3D" id="1.10.287.90">
    <property type="match status" value="1"/>
</dbReference>
<keyword evidence="10" id="KW-0249">Electron transport</keyword>
<evidence type="ECO:0000256" key="7">
    <source>
        <dbReference type="ARBA" id="ARBA00022723"/>
    </source>
</evidence>
<dbReference type="GeneID" id="41792197"/>
<evidence type="ECO:0000256" key="5">
    <source>
        <dbReference type="ARBA" id="ARBA00022448"/>
    </source>
</evidence>
<evidence type="ECO:0000256" key="3">
    <source>
        <dbReference type="ARBA" id="ARBA00007866"/>
    </source>
</evidence>
<dbReference type="PROSITE" id="PS50857">
    <property type="entry name" value="COX2_CUA"/>
    <property type="match status" value="1"/>
</dbReference>
<evidence type="ECO:0000256" key="4">
    <source>
        <dbReference type="ARBA" id="ARBA00012949"/>
    </source>
</evidence>
<dbReference type="SUPFAM" id="SSF49503">
    <property type="entry name" value="Cupredoxins"/>
    <property type="match status" value="1"/>
</dbReference>
<evidence type="ECO:0000256" key="12">
    <source>
        <dbReference type="ARBA" id="ARBA00023008"/>
    </source>
</evidence>
<comment type="cofactor">
    <cofactor evidence="1">
        <name>Cu cation</name>
        <dbReference type="ChEBI" id="CHEBI:23378"/>
    </cofactor>
</comment>
<comment type="similarity">
    <text evidence="3">Belongs to the cytochrome c oxidase subunit 2 family.</text>
</comment>
<dbReference type="EMBL" id="MN200359">
    <property type="protein sequence ID" value="QEL51328.1"/>
    <property type="molecule type" value="Genomic_DNA"/>
</dbReference>
<comment type="catalytic activity">
    <reaction evidence="15">
        <text>4 Fe(II)-[cytochrome c] + O2 + 8 H(+)(in) = 4 Fe(III)-[cytochrome c] + 2 H2O + 4 H(+)(out)</text>
        <dbReference type="Rhea" id="RHEA:11436"/>
        <dbReference type="Rhea" id="RHEA-COMP:10350"/>
        <dbReference type="Rhea" id="RHEA-COMP:14399"/>
        <dbReference type="ChEBI" id="CHEBI:15377"/>
        <dbReference type="ChEBI" id="CHEBI:15378"/>
        <dbReference type="ChEBI" id="CHEBI:15379"/>
        <dbReference type="ChEBI" id="CHEBI:29033"/>
        <dbReference type="ChEBI" id="CHEBI:29034"/>
        <dbReference type="EC" id="7.1.1.9"/>
    </reaction>
    <physiologicalReaction direction="left-to-right" evidence="15">
        <dbReference type="Rhea" id="RHEA:11437"/>
    </physiologicalReaction>
</comment>
<dbReference type="SUPFAM" id="SSF81464">
    <property type="entry name" value="Cytochrome c oxidase subunit II-like, transmembrane region"/>
    <property type="match status" value="1"/>
</dbReference>
<evidence type="ECO:0000256" key="16">
    <source>
        <dbReference type="SAM" id="Phobius"/>
    </source>
</evidence>
<evidence type="ECO:0000256" key="9">
    <source>
        <dbReference type="ARBA" id="ARBA00022967"/>
    </source>
</evidence>
<dbReference type="PRINTS" id="PR01166">
    <property type="entry name" value="CYCOXIDASEII"/>
</dbReference>
<keyword evidence="11 16" id="KW-1133">Transmembrane helix</keyword>
<sequence>MLINGLSYFDLVSYIISLSSYIPCWVICVLLWQLVGKDNGASLPGDNSFIEFFWTVIPTGLMCILCYLNLQFIITGSNHTGGDCYHVVGHQWYWSYKEPGGEFYDSMMSDFIDGVNKPIRFFYGIPSKLLVTSADVIHSFSLPDYHLKVDAIPGRVNVAMFFPDRVGCFVGYCTELCGAGHAYMPIVAEVVLRRSQVGKR</sequence>
<keyword evidence="12" id="KW-0186">Copper</keyword>
<dbReference type="EC" id="7.1.1.9" evidence="4"/>
<keyword evidence="5" id="KW-0813">Transport</keyword>
<geneLocation type="mitochondrion" evidence="18"/>
<evidence type="ECO:0000256" key="8">
    <source>
        <dbReference type="ARBA" id="ARBA00022842"/>
    </source>
</evidence>
<evidence type="ECO:0000256" key="6">
    <source>
        <dbReference type="ARBA" id="ARBA00022692"/>
    </source>
</evidence>
<dbReference type="InterPro" id="IPR002429">
    <property type="entry name" value="CcO_II-like_C"/>
</dbReference>
<dbReference type="GO" id="GO:0042773">
    <property type="term" value="P:ATP synthesis coupled electron transport"/>
    <property type="evidence" value="ECO:0007669"/>
    <property type="project" value="TreeGrafter"/>
</dbReference>
<evidence type="ECO:0000256" key="10">
    <source>
        <dbReference type="ARBA" id="ARBA00022982"/>
    </source>
</evidence>
<dbReference type="GO" id="GO:0016020">
    <property type="term" value="C:membrane"/>
    <property type="evidence" value="ECO:0007669"/>
    <property type="project" value="UniProtKB-SubCell"/>
</dbReference>
<keyword evidence="18" id="KW-0496">Mitochondrion</keyword>
<organism evidence="18">
    <name type="scientific">Postharmostomum commutatum</name>
    <dbReference type="NCBI Taxonomy" id="2336775"/>
    <lineage>
        <taxon>Eukaryota</taxon>
        <taxon>Metazoa</taxon>
        <taxon>Spiralia</taxon>
        <taxon>Lophotrochozoa</taxon>
        <taxon>Platyhelminthes</taxon>
        <taxon>Trematoda</taxon>
        <taxon>Digenea</taxon>
        <taxon>Diplostomida</taxon>
        <taxon>Brachylaimoidea</taxon>
        <taxon>Brachylaimidae</taxon>
        <taxon>Postharmostomum</taxon>
    </lineage>
</organism>
<gene>
    <name evidence="18" type="primary">cox2</name>
</gene>
<feature type="domain" description="Cytochrome oxidase subunit II copper A binding" evidence="17">
    <location>
        <begin position="80"/>
        <end position="200"/>
    </location>
</feature>
<keyword evidence="8" id="KW-0460">Magnesium</keyword>
<dbReference type="PANTHER" id="PTHR22888:SF9">
    <property type="entry name" value="CYTOCHROME C OXIDASE SUBUNIT 2"/>
    <property type="match status" value="1"/>
</dbReference>
<comment type="subcellular location">
    <subcellularLocation>
        <location evidence="2">Membrane</location>
        <topology evidence="2">Multi-pass membrane protein</topology>
    </subcellularLocation>
</comment>
<reference evidence="18" key="1">
    <citation type="submission" date="2019-07" db="EMBL/GenBank/DDBJ databases">
        <title>The Complete Mitochondrial Genome of the Caecal Fluke of Poultry, Postharmostomum commutatum, as the First Representative from the Superfamily Brachylaimoidea.</title>
        <authorList>
            <person name="Fu Y.-T."/>
            <person name="Jin Y.-C."/>
            <person name="Liu G.-H."/>
        </authorList>
    </citation>
    <scope>NUCLEOTIDE SEQUENCE</scope>
    <source>
        <strain evidence="18">Hunan</strain>
    </source>
</reference>
<dbReference type="InterPro" id="IPR036257">
    <property type="entry name" value="Cyt_c_oxidase_su2_TM_sf"/>
</dbReference>
<dbReference type="InterPro" id="IPR008972">
    <property type="entry name" value="Cupredoxin"/>
</dbReference>
<dbReference type="RefSeq" id="YP_009689312.1">
    <property type="nucleotide sequence ID" value="NC_044643.1"/>
</dbReference>
<dbReference type="GO" id="GO:0004129">
    <property type="term" value="F:cytochrome-c oxidase activity"/>
    <property type="evidence" value="ECO:0007669"/>
    <property type="project" value="UniProtKB-EC"/>
</dbReference>
<keyword evidence="6 16" id="KW-0812">Transmembrane</keyword>
<evidence type="ECO:0000256" key="15">
    <source>
        <dbReference type="ARBA" id="ARBA00049512"/>
    </source>
</evidence>
<dbReference type="InterPro" id="IPR001505">
    <property type="entry name" value="Copper_CuA"/>
</dbReference>